<evidence type="ECO:0000256" key="9">
    <source>
        <dbReference type="ARBA" id="ARBA00036943"/>
    </source>
</evidence>
<dbReference type="AlphaFoldDB" id="A0A1E3BI11"/>
<comment type="function">
    <text evidence="10">Formation of pseudouridine at positions 27 and 28 in the anticodon stem and loop of transfer RNAs; at positions 34 and 36 of intron-containing precursor tRNA(Ile) and at position 35 in the intron-containing tRNA(Tyr). Catalyzes pseudouridylation at position 44 in U2 snRNA. Also catalyzes pseudouridylation of mRNAs.</text>
</comment>
<feature type="active site" description="Nucleophile" evidence="14">
    <location>
        <position position="138"/>
    </location>
</feature>
<proteinExistence type="inferred from homology"/>
<dbReference type="CDD" id="cd02568">
    <property type="entry name" value="PseudoU_synth_PUS1_PUS2"/>
    <property type="match status" value="1"/>
</dbReference>
<keyword evidence="5" id="KW-0507">mRNA processing</keyword>
<evidence type="ECO:0000313" key="18">
    <source>
        <dbReference type="EMBL" id="ODM20584.1"/>
    </source>
</evidence>
<comment type="catalytic activity">
    <reaction evidence="1">
        <text>a uridine in mRNA = a pseudouridine in mRNA</text>
        <dbReference type="Rhea" id="RHEA:56644"/>
        <dbReference type="Rhea" id="RHEA-COMP:14658"/>
        <dbReference type="Rhea" id="RHEA-COMP:14659"/>
        <dbReference type="ChEBI" id="CHEBI:65314"/>
        <dbReference type="ChEBI" id="CHEBI:65315"/>
    </reaction>
</comment>
<gene>
    <name evidence="18" type="ORF">SI65_03637</name>
</gene>
<dbReference type="Gene3D" id="3.30.70.660">
    <property type="entry name" value="Pseudouridine synthase I, catalytic domain, C-terminal subdomain"/>
    <property type="match status" value="1"/>
</dbReference>
<evidence type="ECO:0000259" key="17">
    <source>
        <dbReference type="Pfam" id="PF01416"/>
    </source>
</evidence>
<dbReference type="GO" id="GO:0031120">
    <property type="term" value="P:snRNA pseudouridine synthesis"/>
    <property type="evidence" value="ECO:0007669"/>
    <property type="project" value="UniProtKB-ARBA"/>
</dbReference>
<evidence type="ECO:0000256" key="2">
    <source>
        <dbReference type="ARBA" id="ARBA00001832"/>
    </source>
</evidence>
<comment type="catalytic activity">
    <reaction evidence="2">
        <text>uridine in snRNA = pseudouridine in snRNA</text>
        <dbReference type="Rhea" id="RHEA:51124"/>
        <dbReference type="Rhea" id="RHEA-COMP:12891"/>
        <dbReference type="Rhea" id="RHEA-COMP:12892"/>
        <dbReference type="ChEBI" id="CHEBI:65314"/>
        <dbReference type="ChEBI" id="CHEBI:65315"/>
    </reaction>
</comment>
<dbReference type="InterPro" id="IPR020097">
    <property type="entry name" value="PsdUridine_synth_TruA_a/b_dom"/>
</dbReference>
<evidence type="ECO:0000256" key="13">
    <source>
        <dbReference type="ARBA" id="ARBA00080858"/>
    </source>
</evidence>
<keyword evidence="7" id="KW-0413">Isomerase</keyword>
<evidence type="ECO:0000256" key="4">
    <source>
        <dbReference type="ARBA" id="ARBA00009375"/>
    </source>
</evidence>
<evidence type="ECO:0000256" key="14">
    <source>
        <dbReference type="PIRSR" id="PIRSR641708-1"/>
    </source>
</evidence>
<dbReference type="EMBL" id="JXNT01000003">
    <property type="protein sequence ID" value="ODM20584.1"/>
    <property type="molecule type" value="Genomic_DNA"/>
</dbReference>
<dbReference type="GO" id="GO:0005634">
    <property type="term" value="C:nucleus"/>
    <property type="evidence" value="ECO:0007669"/>
    <property type="project" value="UniProtKB-SubCell"/>
</dbReference>
<dbReference type="InterPro" id="IPR020103">
    <property type="entry name" value="PsdUridine_synth_cat_dom_sf"/>
</dbReference>
<keyword evidence="6" id="KW-0819">tRNA processing</keyword>
<dbReference type="InterPro" id="IPR020094">
    <property type="entry name" value="TruA/RsuA/RluB/E/F_N"/>
</dbReference>
<dbReference type="GO" id="GO:0006397">
    <property type="term" value="P:mRNA processing"/>
    <property type="evidence" value="ECO:0007669"/>
    <property type="project" value="UniProtKB-KW"/>
</dbReference>
<dbReference type="SUPFAM" id="SSF55120">
    <property type="entry name" value="Pseudouridine synthase"/>
    <property type="match status" value="1"/>
</dbReference>
<evidence type="ECO:0000256" key="12">
    <source>
        <dbReference type="ARBA" id="ARBA00079072"/>
    </source>
</evidence>
<reference evidence="18 19" key="1">
    <citation type="journal article" date="2016" name="BMC Genomics">
        <title>Comparative genomic and transcriptomic analyses of the Fuzhuan brick tea-fermentation fungus Aspergillus cristatus.</title>
        <authorList>
            <person name="Ge Y."/>
            <person name="Wang Y."/>
            <person name="Liu Y."/>
            <person name="Tan Y."/>
            <person name="Ren X."/>
            <person name="Zhang X."/>
            <person name="Hyde K.D."/>
            <person name="Liu Y."/>
            <person name="Liu Z."/>
        </authorList>
    </citation>
    <scope>NUCLEOTIDE SEQUENCE [LARGE SCALE GENOMIC DNA]</scope>
    <source>
        <strain evidence="18 19">GZAAS20.1005</strain>
    </source>
</reference>
<dbReference type="PANTHER" id="PTHR11142:SF4">
    <property type="entry name" value="PSEUDOURIDYLATE SYNTHASE 1 HOMOLOG"/>
    <property type="match status" value="1"/>
</dbReference>
<evidence type="ECO:0000256" key="11">
    <source>
        <dbReference type="ARBA" id="ARBA00073968"/>
    </source>
</evidence>
<dbReference type="VEuPathDB" id="FungiDB:SI65_03637"/>
<accession>A0A1E3BI11</accession>
<evidence type="ECO:0000313" key="19">
    <source>
        <dbReference type="Proteomes" id="UP000094569"/>
    </source>
</evidence>
<dbReference type="PANTHER" id="PTHR11142">
    <property type="entry name" value="PSEUDOURIDYLATE SYNTHASE"/>
    <property type="match status" value="1"/>
</dbReference>
<organism evidence="18 19">
    <name type="scientific">Aspergillus cristatus</name>
    <name type="common">Chinese Fuzhuan brick tea-fermentation fungus</name>
    <name type="synonym">Eurotium cristatum</name>
    <dbReference type="NCBI Taxonomy" id="573508"/>
    <lineage>
        <taxon>Eukaryota</taxon>
        <taxon>Fungi</taxon>
        <taxon>Dikarya</taxon>
        <taxon>Ascomycota</taxon>
        <taxon>Pezizomycotina</taxon>
        <taxon>Eurotiomycetes</taxon>
        <taxon>Eurotiomycetidae</taxon>
        <taxon>Eurotiales</taxon>
        <taxon>Aspergillaceae</taxon>
        <taxon>Aspergillus</taxon>
        <taxon>Aspergillus subgen. Aspergillus</taxon>
    </lineage>
</organism>
<dbReference type="Gene3D" id="3.30.70.580">
    <property type="entry name" value="Pseudouridine synthase I, catalytic domain, N-terminal subdomain"/>
    <property type="match status" value="1"/>
</dbReference>
<dbReference type="InterPro" id="IPR020095">
    <property type="entry name" value="PsdUridine_synth_TruA_C"/>
</dbReference>
<evidence type="ECO:0000256" key="16">
    <source>
        <dbReference type="SAM" id="MobiDB-lite"/>
    </source>
</evidence>
<dbReference type="NCBIfam" id="TIGR00071">
    <property type="entry name" value="hisT_truA"/>
    <property type="match status" value="1"/>
</dbReference>
<dbReference type="GO" id="GO:1990481">
    <property type="term" value="P:mRNA pseudouridine synthesis"/>
    <property type="evidence" value="ECO:0007669"/>
    <property type="project" value="TreeGrafter"/>
</dbReference>
<dbReference type="GO" id="GO:0031119">
    <property type="term" value="P:tRNA pseudouridine synthesis"/>
    <property type="evidence" value="ECO:0007669"/>
    <property type="project" value="InterPro"/>
</dbReference>
<evidence type="ECO:0000256" key="3">
    <source>
        <dbReference type="ARBA" id="ARBA00004123"/>
    </source>
</evidence>
<comment type="catalytic activity">
    <reaction evidence="9">
        <text>a uridine in tRNA = a pseudouridine in tRNA</text>
        <dbReference type="Rhea" id="RHEA:54572"/>
        <dbReference type="Rhea" id="RHEA-COMP:13339"/>
        <dbReference type="Rhea" id="RHEA-COMP:13934"/>
        <dbReference type="ChEBI" id="CHEBI:65314"/>
        <dbReference type="ChEBI" id="CHEBI:65315"/>
    </reaction>
</comment>
<comment type="caution">
    <text evidence="18">The sequence shown here is derived from an EMBL/GenBank/DDBJ whole genome shotgun (WGS) entry which is preliminary data.</text>
</comment>
<dbReference type="Proteomes" id="UP000094569">
    <property type="component" value="Unassembled WGS sequence"/>
</dbReference>
<dbReference type="GO" id="GO:0009982">
    <property type="term" value="F:pseudouridine synthase activity"/>
    <property type="evidence" value="ECO:0007669"/>
    <property type="project" value="InterPro"/>
</dbReference>
<dbReference type="GO" id="GO:0003723">
    <property type="term" value="F:RNA binding"/>
    <property type="evidence" value="ECO:0007669"/>
    <property type="project" value="InterPro"/>
</dbReference>
<name>A0A1E3BI11_ASPCR</name>
<dbReference type="STRING" id="573508.A0A1E3BI11"/>
<feature type="binding site" evidence="15">
    <location>
        <position position="194"/>
    </location>
    <ligand>
        <name>substrate</name>
    </ligand>
</feature>
<protein>
    <recommendedName>
        <fullName evidence="11">tRNA pseudouridine synthase 1</fullName>
    </recommendedName>
    <alternativeName>
        <fullName evidence="12">tRNA pseudouridylate synthase 1</fullName>
    </alternativeName>
    <alternativeName>
        <fullName evidence="13">tRNA-uridine isomerase 1</fullName>
    </alternativeName>
</protein>
<dbReference type="InterPro" id="IPR041708">
    <property type="entry name" value="PUS1/PUS2-like"/>
</dbReference>
<evidence type="ECO:0000256" key="15">
    <source>
        <dbReference type="PIRSR" id="PIRSR641708-2"/>
    </source>
</evidence>
<evidence type="ECO:0000256" key="7">
    <source>
        <dbReference type="ARBA" id="ARBA00023235"/>
    </source>
</evidence>
<evidence type="ECO:0000256" key="1">
    <source>
        <dbReference type="ARBA" id="ARBA00001166"/>
    </source>
</evidence>
<comment type="subcellular location">
    <subcellularLocation>
        <location evidence="3">Nucleus</location>
    </subcellularLocation>
</comment>
<feature type="compositionally biased region" description="Basic and acidic residues" evidence="16">
    <location>
        <begin position="32"/>
        <end position="52"/>
    </location>
</feature>
<dbReference type="Pfam" id="PF01416">
    <property type="entry name" value="PseudoU_synth_1"/>
    <property type="match status" value="1"/>
</dbReference>
<feature type="region of interest" description="Disordered" evidence="16">
    <location>
        <begin position="1"/>
        <end position="55"/>
    </location>
</feature>
<dbReference type="OrthoDB" id="10256309at2759"/>
<feature type="region of interest" description="Disordered" evidence="16">
    <location>
        <begin position="271"/>
        <end position="312"/>
    </location>
</feature>
<keyword evidence="8" id="KW-0539">Nucleus</keyword>
<comment type="similarity">
    <text evidence="4">Belongs to the tRNA pseudouridine synthase TruA family.</text>
</comment>
<keyword evidence="19" id="KW-1185">Reference proteome</keyword>
<dbReference type="InterPro" id="IPR001406">
    <property type="entry name" value="PsdUridine_synth_TruA"/>
</dbReference>
<evidence type="ECO:0000256" key="8">
    <source>
        <dbReference type="ARBA" id="ARBA00023242"/>
    </source>
</evidence>
<dbReference type="FunFam" id="3.30.70.580:FF:000002">
    <property type="entry name" value="tRNA pseudouridine synthase"/>
    <property type="match status" value="1"/>
</dbReference>
<evidence type="ECO:0000256" key="5">
    <source>
        <dbReference type="ARBA" id="ARBA00022664"/>
    </source>
</evidence>
<feature type="domain" description="Pseudouridine synthase I TruA alpha/beta" evidence="17">
    <location>
        <begin position="346"/>
        <end position="453"/>
    </location>
</feature>
<sequence>MDNNPGRVEGAEEAGGKRKKRNMGRNEWSRQNLDKRARNDEINARKKQKIEQGEEIDTPIYATNFSQEDIENEQRRPKKKAAVLLGYSGTGYHGMQLSAEHKTIEGELFPALVAAGAISKANASDPKKSSFVRCARTDKGVHASGNVISLKMIVEDEDIVQKINSHLSPQIRVWGIELASKSFSCYHMCDSRVYEFLIPSHCFLPPHHSTYLGKKIVEIAEKEGDLEKYKERQAEVEGFWEGVDEKYIKPILEGVPEDIRTVVEKALHINEKAEDKQEPQDSPESATSPTEPQPQEPEEKKPQLTEAEESRRREAIAITKAVKAAYLRAKRAYRIPESRLDRIQAALDQYVGTKNFFNYTIQKQHKDPSAKRYIKSFNLNRKPIIINDTEWLSLKVHGQSFMMHQIRKMVAMAAMVVRCGADPERMRESYENTKIAIPKAPGLGLLLERPVFDSYNKKAADLGRGAIDFSKHEAEISEFKQREIYDRIFREEEETNAFSSFFNHIDHFSQEEFLYVTSGGIAAAKPSLQSNASGDAQAEGNKTGRISQREALAAIESENESEGEEGG</sequence>
<feature type="compositionally biased region" description="Basic and acidic residues" evidence="16">
    <location>
        <begin position="297"/>
        <end position="312"/>
    </location>
</feature>
<evidence type="ECO:0000256" key="6">
    <source>
        <dbReference type="ARBA" id="ARBA00022694"/>
    </source>
</evidence>
<evidence type="ECO:0000256" key="10">
    <source>
        <dbReference type="ARBA" id="ARBA00053072"/>
    </source>
</evidence>
<dbReference type="FunFam" id="3.30.70.660:FF:000002">
    <property type="entry name" value="tRNA pseudouridine synthase"/>
    <property type="match status" value="1"/>
</dbReference>